<dbReference type="InterPro" id="IPR050679">
    <property type="entry name" value="Bact_HTH_transcr_reg"/>
</dbReference>
<dbReference type="EMBL" id="JACHIV010000001">
    <property type="protein sequence ID" value="MBB5072837.1"/>
    <property type="molecule type" value="Genomic_DNA"/>
</dbReference>
<evidence type="ECO:0000313" key="5">
    <source>
        <dbReference type="EMBL" id="MBB5072837.1"/>
    </source>
</evidence>
<dbReference type="RefSeq" id="WP_184484446.1">
    <property type="nucleotide sequence ID" value="NZ_JACHIV010000001.1"/>
</dbReference>
<dbReference type="PROSITE" id="PS50949">
    <property type="entry name" value="HTH_GNTR"/>
    <property type="match status" value="1"/>
</dbReference>
<dbReference type="SUPFAM" id="SSF46785">
    <property type="entry name" value="Winged helix' DNA-binding domain"/>
    <property type="match status" value="1"/>
</dbReference>
<keyword evidence="1" id="KW-0805">Transcription regulation</keyword>
<dbReference type="PANTHER" id="PTHR44846:SF17">
    <property type="entry name" value="GNTR-FAMILY TRANSCRIPTIONAL REGULATOR"/>
    <property type="match status" value="1"/>
</dbReference>
<name>A0A840NXL4_9PSEU</name>
<dbReference type="Gene3D" id="3.40.1410.10">
    <property type="entry name" value="Chorismate lyase-like"/>
    <property type="match status" value="1"/>
</dbReference>
<dbReference type="SMART" id="SM00345">
    <property type="entry name" value="HTH_GNTR"/>
    <property type="match status" value="1"/>
</dbReference>
<dbReference type="SMART" id="SM00866">
    <property type="entry name" value="UTRA"/>
    <property type="match status" value="1"/>
</dbReference>
<evidence type="ECO:0000313" key="6">
    <source>
        <dbReference type="Proteomes" id="UP000580474"/>
    </source>
</evidence>
<sequence length="250" mass="27023">MPTIDRAEPPYLQVVRHIRDRITSGELKDGDMIPSARQIAREWDVSLATATKALSTLRTSGLVRGVKGVGTVVHTEGQAHQSARDRTVSINRTGKIYPPGHYAKIRSAQLVSATKRAADALGIEEGAPAIRRQRTTYREDHSPISTSVSWFAGDLAALAPLLLTTGRIVQGTTQYVEEQTGRGIVATYVEHAAGTASADDAGELGVPEGSPVLLSRNRFIDGNGAVIEYGESTAQPDHWIFYEYSIEDGE</sequence>
<proteinExistence type="predicted"/>
<keyword evidence="6" id="KW-1185">Reference proteome</keyword>
<dbReference type="InterPro" id="IPR036390">
    <property type="entry name" value="WH_DNA-bd_sf"/>
</dbReference>
<dbReference type="InterPro" id="IPR000524">
    <property type="entry name" value="Tscrpt_reg_HTH_GntR"/>
</dbReference>
<dbReference type="CDD" id="cd07377">
    <property type="entry name" value="WHTH_GntR"/>
    <property type="match status" value="1"/>
</dbReference>
<comment type="caution">
    <text evidence="5">The sequence shown here is derived from an EMBL/GenBank/DDBJ whole genome shotgun (WGS) entry which is preliminary data.</text>
</comment>
<dbReference type="InterPro" id="IPR028978">
    <property type="entry name" value="Chorismate_lyase_/UTRA_dom_sf"/>
</dbReference>
<dbReference type="InterPro" id="IPR011663">
    <property type="entry name" value="UTRA"/>
</dbReference>
<dbReference type="SUPFAM" id="SSF64288">
    <property type="entry name" value="Chorismate lyase-like"/>
    <property type="match status" value="1"/>
</dbReference>
<accession>A0A840NXL4</accession>
<keyword evidence="3" id="KW-0804">Transcription</keyword>
<feature type="domain" description="HTH gntR-type" evidence="4">
    <location>
        <begin position="8"/>
        <end position="76"/>
    </location>
</feature>
<dbReference type="PANTHER" id="PTHR44846">
    <property type="entry name" value="MANNOSYL-D-GLYCERATE TRANSPORT/METABOLISM SYSTEM REPRESSOR MNGR-RELATED"/>
    <property type="match status" value="1"/>
</dbReference>
<protein>
    <submittedName>
        <fullName evidence="5">DNA-binding GntR family transcriptional regulator</fullName>
    </submittedName>
</protein>
<evidence type="ECO:0000259" key="4">
    <source>
        <dbReference type="PROSITE" id="PS50949"/>
    </source>
</evidence>
<gene>
    <name evidence="5" type="ORF">BJ969_005925</name>
</gene>
<dbReference type="Gene3D" id="1.10.10.10">
    <property type="entry name" value="Winged helix-like DNA-binding domain superfamily/Winged helix DNA-binding domain"/>
    <property type="match status" value="1"/>
</dbReference>
<dbReference type="AlphaFoldDB" id="A0A840NXL4"/>
<dbReference type="GO" id="GO:0045892">
    <property type="term" value="P:negative regulation of DNA-templated transcription"/>
    <property type="evidence" value="ECO:0007669"/>
    <property type="project" value="TreeGrafter"/>
</dbReference>
<evidence type="ECO:0000256" key="2">
    <source>
        <dbReference type="ARBA" id="ARBA00023125"/>
    </source>
</evidence>
<dbReference type="InterPro" id="IPR036388">
    <property type="entry name" value="WH-like_DNA-bd_sf"/>
</dbReference>
<dbReference type="GO" id="GO:0003677">
    <property type="term" value="F:DNA binding"/>
    <property type="evidence" value="ECO:0007669"/>
    <property type="project" value="UniProtKB-KW"/>
</dbReference>
<dbReference type="Pfam" id="PF07702">
    <property type="entry name" value="UTRA"/>
    <property type="match status" value="2"/>
</dbReference>
<organism evidence="5 6">
    <name type="scientific">Saccharopolyspora gloriosae</name>
    <dbReference type="NCBI Taxonomy" id="455344"/>
    <lineage>
        <taxon>Bacteria</taxon>
        <taxon>Bacillati</taxon>
        <taxon>Actinomycetota</taxon>
        <taxon>Actinomycetes</taxon>
        <taxon>Pseudonocardiales</taxon>
        <taxon>Pseudonocardiaceae</taxon>
        <taxon>Saccharopolyspora</taxon>
    </lineage>
</organism>
<dbReference type="Proteomes" id="UP000580474">
    <property type="component" value="Unassembled WGS sequence"/>
</dbReference>
<evidence type="ECO:0000256" key="1">
    <source>
        <dbReference type="ARBA" id="ARBA00023015"/>
    </source>
</evidence>
<dbReference type="GO" id="GO:0003700">
    <property type="term" value="F:DNA-binding transcription factor activity"/>
    <property type="evidence" value="ECO:0007669"/>
    <property type="project" value="InterPro"/>
</dbReference>
<keyword evidence="2 5" id="KW-0238">DNA-binding</keyword>
<dbReference type="Pfam" id="PF00392">
    <property type="entry name" value="GntR"/>
    <property type="match status" value="1"/>
</dbReference>
<reference evidence="5 6" key="1">
    <citation type="submission" date="2020-08" db="EMBL/GenBank/DDBJ databases">
        <title>Sequencing the genomes of 1000 actinobacteria strains.</title>
        <authorList>
            <person name="Klenk H.-P."/>
        </authorList>
    </citation>
    <scope>NUCLEOTIDE SEQUENCE [LARGE SCALE GENOMIC DNA]</scope>
    <source>
        <strain evidence="5 6">DSM 45582</strain>
    </source>
</reference>
<evidence type="ECO:0000256" key="3">
    <source>
        <dbReference type="ARBA" id="ARBA00023163"/>
    </source>
</evidence>